<keyword evidence="9" id="KW-1185">Reference proteome</keyword>
<dbReference type="GO" id="GO:0007165">
    <property type="term" value="P:signal transduction"/>
    <property type="evidence" value="ECO:0007669"/>
    <property type="project" value="TreeGrafter"/>
</dbReference>
<keyword evidence="6" id="KW-0472">Membrane</keyword>
<reference evidence="8 9" key="1">
    <citation type="submission" date="2016-10" db="EMBL/GenBank/DDBJ databases">
        <authorList>
            <person name="de Groot N.N."/>
        </authorList>
    </citation>
    <scope>NUCLEOTIDE SEQUENCE [LARGE SCALE GENOMIC DNA]</scope>
    <source>
        <strain evidence="8 9">RK1</strain>
    </source>
</reference>
<dbReference type="InterPro" id="IPR036034">
    <property type="entry name" value="PDZ_sf"/>
</dbReference>
<dbReference type="Gene3D" id="3.90.226.10">
    <property type="entry name" value="2-enoyl-CoA Hydratase, Chain A, domain 1"/>
    <property type="match status" value="1"/>
</dbReference>
<keyword evidence="3 5" id="KW-0378">Hydrolase</keyword>
<evidence type="ECO:0000256" key="5">
    <source>
        <dbReference type="RuleBase" id="RU004404"/>
    </source>
</evidence>
<dbReference type="InterPro" id="IPR005151">
    <property type="entry name" value="Tail-specific_protease"/>
</dbReference>
<proteinExistence type="inferred from homology"/>
<dbReference type="GO" id="GO:0008236">
    <property type="term" value="F:serine-type peptidase activity"/>
    <property type="evidence" value="ECO:0007669"/>
    <property type="project" value="UniProtKB-KW"/>
</dbReference>
<dbReference type="CDD" id="cd06782">
    <property type="entry name" value="cpPDZ_CPP-like"/>
    <property type="match status" value="1"/>
</dbReference>
<keyword evidence="6" id="KW-1133">Transmembrane helix</keyword>
<dbReference type="STRING" id="1477437.SAMN05444682_1122"/>
<evidence type="ECO:0000256" key="1">
    <source>
        <dbReference type="ARBA" id="ARBA00009179"/>
    </source>
</evidence>
<evidence type="ECO:0000259" key="7">
    <source>
        <dbReference type="PROSITE" id="PS50106"/>
    </source>
</evidence>
<dbReference type="Pfam" id="PF17820">
    <property type="entry name" value="PDZ_6"/>
    <property type="match status" value="1"/>
</dbReference>
<keyword evidence="6" id="KW-0812">Transmembrane</keyword>
<evidence type="ECO:0000256" key="6">
    <source>
        <dbReference type="SAM" id="Phobius"/>
    </source>
</evidence>
<name>A0A1I3T5X2_9SPHI</name>
<evidence type="ECO:0000256" key="2">
    <source>
        <dbReference type="ARBA" id="ARBA00022670"/>
    </source>
</evidence>
<dbReference type="SUPFAM" id="SSF52096">
    <property type="entry name" value="ClpP/crotonase"/>
    <property type="match status" value="1"/>
</dbReference>
<sequence>MQSAEVSYLRNGLLFITFLSFSRNWLLVFVTNCLNFIYFLIFQHPQMNPRKHTLNAKHLTLLTIAVLVFSAFAAVKDDLFLISKNLDIFSAVYRQISLNYVEETDPNALIKTAVDAMLDDLDPYTEYVQETEVEEYKLKYVDTKYGGIGAAIFERDGHIFLSELYAGYPADEAGLTTGDELVSINGVALENTSTAEVSNLLRGAEHSQIRLQVRKPGETASTPLTLTRRIVRQPNVSHAVLLDKGIGYIKLDKFLEQSAKEMETAFYSLQEKGRLKGLIIDLRDNGGGILQEAVKIVNLFIPQGELVVSQKGKNATKTHSYRTMAKPIAPTVPLAILINGRSASAAEIVAGALQDLDRAVIVGERSFGKGLVQQTFNIPYNNLIKVTVAKYYTPSGRCIQALDFVHRDDNGAYARVSDSLLNAFNTKNGRTVYDGSGIYPDITVFEPQYSPIIQTLSEHYLIFDYATAFRQSHARIADADKFEVDETLYSDFIHFLENKDYQYATKTEASLNELKALAETEKKPGELIEELEILAEKIYQSKQQDLLVHREEIKKILGNEIVSRYYYKKGRTAFSFKYDDQLQRAKALLSNGTVQYYSILAGEGKYKTIGRPETFLASTETTN</sequence>
<keyword evidence="2 5" id="KW-0645">Protease</keyword>
<dbReference type="PANTHER" id="PTHR32060">
    <property type="entry name" value="TAIL-SPECIFIC PROTEASE"/>
    <property type="match status" value="1"/>
</dbReference>
<dbReference type="NCBIfam" id="TIGR00225">
    <property type="entry name" value="prc"/>
    <property type="match status" value="1"/>
</dbReference>
<dbReference type="EMBL" id="FOQO01000012">
    <property type="protein sequence ID" value="SFJ65056.1"/>
    <property type="molecule type" value="Genomic_DNA"/>
</dbReference>
<feature type="domain" description="PDZ" evidence="7">
    <location>
        <begin position="137"/>
        <end position="204"/>
    </location>
</feature>
<dbReference type="GO" id="GO:0030288">
    <property type="term" value="C:outer membrane-bounded periplasmic space"/>
    <property type="evidence" value="ECO:0007669"/>
    <property type="project" value="TreeGrafter"/>
</dbReference>
<evidence type="ECO:0000256" key="3">
    <source>
        <dbReference type="ARBA" id="ARBA00022801"/>
    </source>
</evidence>
<dbReference type="InterPro" id="IPR029045">
    <property type="entry name" value="ClpP/crotonase-like_dom_sf"/>
</dbReference>
<dbReference type="GO" id="GO:0006508">
    <property type="term" value="P:proteolysis"/>
    <property type="evidence" value="ECO:0007669"/>
    <property type="project" value="UniProtKB-KW"/>
</dbReference>
<comment type="similarity">
    <text evidence="1 5">Belongs to the peptidase S41A family.</text>
</comment>
<dbReference type="SMART" id="SM00228">
    <property type="entry name" value="PDZ"/>
    <property type="match status" value="1"/>
</dbReference>
<dbReference type="Gene3D" id="2.30.42.10">
    <property type="match status" value="1"/>
</dbReference>
<dbReference type="InterPro" id="IPR004447">
    <property type="entry name" value="Peptidase_S41A"/>
</dbReference>
<dbReference type="CDD" id="cd07560">
    <property type="entry name" value="Peptidase_S41_CPP"/>
    <property type="match status" value="1"/>
</dbReference>
<dbReference type="Pfam" id="PF03572">
    <property type="entry name" value="Peptidase_S41"/>
    <property type="match status" value="1"/>
</dbReference>
<dbReference type="AlphaFoldDB" id="A0A1I3T5X2"/>
<keyword evidence="4 5" id="KW-0720">Serine protease</keyword>
<accession>A0A1I3T5X2</accession>
<organism evidence="8 9">
    <name type="scientific">Parapedobacter indicus</name>
    <dbReference type="NCBI Taxonomy" id="1477437"/>
    <lineage>
        <taxon>Bacteria</taxon>
        <taxon>Pseudomonadati</taxon>
        <taxon>Bacteroidota</taxon>
        <taxon>Sphingobacteriia</taxon>
        <taxon>Sphingobacteriales</taxon>
        <taxon>Sphingobacteriaceae</taxon>
        <taxon>Parapedobacter</taxon>
    </lineage>
</organism>
<dbReference type="SMART" id="SM00245">
    <property type="entry name" value="TSPc"/>
    <property type="match status" value="1"/>
</dbReference>
<evidence type="ECO:0000313" key="9">
    <source>
        <dbReference type="Proteomes" id="UP000198670"/>
    </source>
</evidence>
<dbReference type="PANTHER" id="PTHR32060:SF30">
    <property type="entry name" value="CARBOXY-TERMINAL PROCESSING PROTEASE CTPA"/>
    <property type="match status" value="1"/>
</dbReference>
<dbReference type="InterPro" id="IPR041489">
    <property type="entry name" value="PDZ_6"/>
</dbReference>
<evidence type="ECO:0000313" key="8">
    <source>
        <dbReference type="EMBL" id="SFJ65056.1"/>
    </source>
</evidence>
<feature type="transmembrane region" description="Helical" evidence="6">
    <location>
        <begin position="54"/>
        <end position="75"/>
    </location>
</feature>
<dbReference type="PROSITE" id="PS50106">
    <property type="entry name" value="PDZ"/>
    <property type="match status" value="1"/>
</dbReference>
<dbReference type="SUPFAM" id="SSF50156">
    <property type="entry name" value="PDZ domain-like"/>
    <property type="match status" value="1"/>
</dbReference>
<gene>
    <name evidence="8" type="ORF">SAMN05444682_1122</name>
</gene>
<dbReference type="GO" id="GO:0004175">
    <property type="term" value="F:endopeptidase activity"/>
    <property type="evidence" value="ECO:0007669"/>
    <property type="project" value="TreeGrafter"/>
</dbReference>
<dbReference type="Proteomes" id="UP000198670">
    <property type="component" value="Unassembled WGS sequence"/>
</dbReference>
<evidence type="ECO:0000256" key="4">
    <source>
        <dbReference type="ARBA" id="ARBA00022825"/>
    </source>
</evidence>
<protein>
    <submittedName>
        <fullName evidence="8">C-terminal processing peptidase-3. Serine peptidase. MEROPS family S41A</fullName>
    </submittedName>
</protein>
<feature type="transmembrane region" description="Helical" evidence="6">
    <location>
        <begin position="25"/>
        <end position="42"/>
    </location>
</feature>
<dbReference type="Gene3D" id="3.30.750.44">
    <property type="match status" value="1"/>
</dbReference>
<dbReference type="InterPro" id="IPR001478">
    <property type="entry name" value="PDZ"/>
</dbReference>